<gene>
    <name evidence="2" type="ORF">K443DRAFT_90829</name>
</gene>
<feature type="transmembrane region" description="Helical" evidence="1">
    <location>
        <begin position="56"/>
        <end position="74"/>
    </location>
</feature>
<feature type="non-terminal residue" evidence="2">
    <location>
        <position position="107"/>
    </location>
</feature>
<dbReference type="EMBL" id="KN838558">
    <property type="protein sequence ID" value="KIK05708.1"/>
    <property type="molecule type" value="Genomic_DNA"/>
</dbReference>
<keyword evidence="1" id="KW-1133">Transmembrane helix</keyword>
<evidence type="ECO:0000256" key="1">
    <source>
        <dbReference type="SAM" id="Phobius"/>
    </source>
</evidence>
<dbReference type="AlphaFoldDB" id="A0A0C9YC27"/>
<accession>A0A0C9YC27</accession>
<keyword evidence="1" id="KW-0472">Membrane</keyword>
<keyword evidence="1" id="KW-0812">Transmembrane</keyword>
<name>A0A0C9YC27_9AGAR</name>
<sequence length="107" mass="11712">MASPNCTNTDISGIGVRSATYAQNLLSFVPAAVALFNDGKISNNEREFIKDQSTNILLTAFGLLLSAIIQAKSVQGLDNYHLALVLNLSWLNNTNTFIYLVLSLHRK</sequence>
<dbReference type="HOGENOM" id="CLU_2126913_0_0_1"/>
<protein>
    <submittedName>
        <fullName evidence="2">Uncharacterized protein</fullName>
    </submittedName>
</protein>
<dbReference type="OrthoDB" id="3351993at2759"/>
<organism evidence="2 3">
    <name type="scientific">Laccaria amethystina LaAM-08-1</name>
    <dbReference type="NCBI Taxonomy" id="1095629"/>
    <lineage>
        <taxon>Eukaryota</taxon>
        <taxon>Fungi</taxon>
        <taxon>Dikarya</taxon>
        <taxon>Basidiomycota</taxon>
        <taxon>Agaricomycotina</taxon>
        <taxon>Agaricomycetes</taxon>
        <taxon>Agaricomycetidae</taxon>
        <taxon>Agaricales</taxon>
        <taxon>Agaricineae</taxon>
        <taxon>Hydnangiaceae</taxon>
        <taxon>Laccaria</taxon>
    </lineage>
</organism>
<reference evidence="3" key="2">
    <citation type="submission" date="2015-01" db="EMBL/GenBank/DDBJ databases">
        <title>Evolutionary Origins and Diversification of the Mycorrhizal Mutualists.</title>
        <authorList>
            <consortium name="DOE Joint Genome Institute"/>
            <consortium name="Mycorrhizal Genomics Consortium"/>
            <person name="Kohler A."/>
            <person name="Kuo A."/>
            <person name="Nagy L.G."/>
            <person name="Floudas D."/>
            <person name="Copeland A."/>
            <person name="Barry K.W."/>
            <person name="Cichocki N."/>
            <person name="Veneault-Fourrey C."/>
            <person name="LaButti K."/>
            <person name="Lindquist E.A."/>
            <person name="Lipzen A."/>
            <person name="Lundell T."/>
            <person name="Morin E."/>
            <person name="Murat C."/>
            <person name="Riley R."/>
            <person name="Ohm R."/>
            <person name="Sun H."/>
            <person name="Tunlid A."/>
            <person name="Henrissat B."/>
            <person name="Grigoriev I.V."/>
            <person name="Hibbett D.S."/>
            <person name="Martin F."/>
        </authorList>
    </citation>
    <scope>NUCLEOTIDE SEQUENCE [LARGE SCALE GENOMIC DNA]</scope>
    <source>
        <strain evidence="3">LaAM-08-1</strain>
    </source>
</reference>
<dbReference type="Proteomes" id="UP000054477">
    <property type="component" value="Unassembled WGS sequence"/>
</dbReference>
<keyword evidence="3" id="KW-1185">Reference proteome</keyword>
<reference evidence="2 3" key="1">
    <citation type="submission" date="2014-04" db="EMBL/GenBank/DDBJ databases">
        <authorList>
            <consortium name="DOE Joint Genome Institute"/>
            <person name="Kuo A."/>
            <person name="Kohler A."/>
            <person name="Nagy L.G."/>
            <person name="Floudas D."/>
            <person name="Copeland A."/>
            <person name="Barry K.W."/>
            <person name="Cichocki N."/>
            <person name="Veneault-Fourrey C."/>
            <person name="LaButti K."/>
            <person name="Lindquist E.A."/>
            <person name="Lipzen A."/>
            <person name="Lundell T."/>
            <person name="Morin E."/>
            <person name="Murat C."/>
            <person name="Sun H."/>
            <person name="Tunlid A."/>
            <person name="Henrissat B."/>
            <person name="Grigoriev I.V."/>
            <person name="Hibbett D.S."/>
            <person name="Martin F."/>
            <person name="Nordberg H.P."/>
            <person name="Cantor M.N."/>
            <person name="Hua S.X."/>
        </authorList>
    </citation>
    <scope>NUCLEOTIDE SEQUENCE [LARGE SCALE GENOMIC DNA]</scope>
    <source>
        <strain evidence="2 3">LaAM-08-1</strain>
    </source>
</reference>
<evidence type="ECO:0000313" key="3">
    <source>
        <dbReference type="Proteomes" id="UP000054477"/>
    </source>
</evidence>
<proteinExistence type="predicted"/>
<feature type="transmembrane region" description="Helical" evidence="1">
    <location>
        <begin position="80"/>
        <end position="102"/>
    </location>
</feature>
<evidence type="ECO:0000313" key="2">
    <source>
        <dbReference type="EMBL" id="KIK05708.1"/>
    </source>
</evidence>